<dbReference type="GO" id="GO:0000796">
    <property type="term" value="C:condensin complex"/>
    <property type="evidence" value="ECO:0007669"/>
    <property type="project" value="TreeGrafter"/>
</dbReference>
<dbReference type="Proteomes" id="UP000637423">
    <property type="component" value="Unassembled WGS sequence"/>
</dbReference>
<accession>A0A916ULJ3</accession>
<protein>
    <recommendedName>
        <fullName evidence="3">TonB C-terminal domain-containing protein</fullName>
    </recommendedName>
</protein>
<evidence type="ECO:0000256" key="1">
    <source>
        <dbReference type="SAM" id="MobiDB-lite"/>
    </source>
</evidence>
<gene>
    <name evidence="4" type="ORF">GCM10011396_25990</name>
</gene>
<keyword evidence="5" id="KW-1185">Reference proteome</keyword>
<feature type="region of interest" description="Disordered" evidence="1">
    <location>
        <begin position="338"/>
        <end position="365"/>
    </location>
</feature>
<evidence type="ECO:0000313" key="4">
    <source>
        <dbReference type="EMBL" id="GGC77629.1"/>
    </source>
</evidence>
<dbReference type="GO" id="GO:0055085">
    <property type="term" value="P:transmembrane transport"/>
    <property type="evidence" value="ECO:0007669"/>
    <property type="project" value="InterPro"/>
</dbReference>
<feature type="compositionally biased region" description="Basic and acidic residues" evidence="1">
    <location>
        <begin position="229"/>
        <end position="245"/>
    </location>
</feature>
<dbReference type="GO" id="GO:0003682">
    <property type="term" value="F:chromatin binding"/>
    <property type="evidence" value="ECO:0007669"/>
    <property type="project" value="TreeGrafter"/>
</dbReference>
<dbReference type="SUPFAM" id="SSF74653">
    <property type="entry name" value="TolA/TonB C-terminal domain"/>
    <property type="match status" value="1"/>
</dbReference>
<evidence type="ECO:0000313" key="5">
    <source>
        <dbReference type="Proteomes" id="UP000637423"/>
    </source>
</evidence>
<dbReference type="InterPro" id="IPR037682">
    <property type="entry name" value="TonB_C"/>
</dbReference>
<sequence>MSESIITTSNPYRPDRVRARLAAGIGLSILLHAFILSLQFGIPGLALPGLELPWNKRRAQAPELTVQLADAAPPALPPPLQQPVPELSAPLPPLPPLFPIPKPISEGFTLVAPVKPPEPLPVTKAPAKPKALVVKKTSKVKPPPPLPVAEEASTSPPQLITRLDNSDDKFVVPVPSPEEPLKPASTVTDKVASVAQVAEPQVADVAASQPAEDTNLQKQLAEAEARHLREVEREVEERKLADEAKQQAALLAQKQEERRQEERKQEERMQAQRAQEMIATAARQQEADARKLAEANAALAMRRQQEALQLQAKQQAELEKQREQLKLQQAREELARAQQLETQRQEEQKRQEQARQQAVQLAQQEEQKERERERILKEQQAQERKLKEQAEETARQQALAQTVAQAQARQKQLDEFAAKQRADELARQQAEAASLAKAAANVANAAAAGSGNADGKPAQGFVLPKSLLGSDLASRALDQAKKLDLLRGNPPVRRVDEEVKGRRRSLLGTIKEDVPLRMYVESWRQKIERNGNLNYSRIAKDKARGDPVVTVAIRSDGSVEEIIINRSSGRADIDEAVRRIVTVNARYSAFPPNIAEKYDVIEIRRIWNFDETLKILEEMQ</sequence>
<dbReference type="GO" id="GO:0000793">
    <property type="term" value="C:condensed chromosome"/>
    <property type="evidence" value="ECO:0007669"/>
    <property type="project" value="TreeGrafter"/>
</dbReference>
<reference evidence="4" key="1">
    <citation type="journal article" date="2014" name="Int. J. Syst. Evol. Microbiol.">
        <title>Complete genome sequence of Corynebacterium casei LMG S-19264T (=DSM 44701T), isolated from a smear-ripened cheese.</title>
        <authorList>
            <consortium name="US DOE Joint Genome Institute (JGI-PGF)"/>
            <person name="Walter F."/>
            <person name="Albersmeier A."/>
            <person name="Kalinowski J."/>
            <person name="Ruckert C."/>
        </authorList>
    </citation>
    <scope>NUCLEOTIDE SEQUENCE</scope>
    <source>
        <strain evidence="4">CGMCC 1.10998</strain>
    </source>
</reference>
<dbReference type="Pfam" id="PF03544">
    <property type="entry name" value="TonB_C"/>
    <property type="match status" value="1"/>
</dbReference>
<dbReference type="Gene3D" id="3.30.1150.10">
    <property type="match status" value="1"/>
</dbReference>
<feature type="compositionally biased region" description="Basic and acidic residues" evidence="1">
    <location>
        <begin position="254"/>
        <end position="270"/>
    </location>
</feature>
<name>A0A916ULJ3_9BURK</name>
<comment type="caution">
    <text evidence="4">The sequence shown here is derived from an EMBL/GenBank/DDBJ whole genome shotgun (WGS) entry which is preliminary data.</text>
</comment>
<reference evidence="4" key="2">
    <citation type="submission" date="2020-09" db="EMBL/GenBank/DDBJ databases">
        <authorList>
            <person name="Sun Q."/>
            <person name="Zhou Y."/>
        </authorList>
    </citation>
    <scope>NUCLEOTIDE SEQUENCE</scope>
    <source>
        <strain evidence="4">CGMCC 1.10998</strain>
    </source>
</reference>
<feature type="compositionally biased region" description="Basic and acidic residues" evidence="1">
    <location>
        <begin position="343"/>
        <end position="353"/>
    </location>
</feature>
<evidence type="ECO:0000259" key="3">
    <source>
        <dbReference type="Pfam" id="PF03544"/>
    </source>
</evidence>
<dbReference type="PANTHER" id="PTHR43941:SF1">
    <property type="entry name" value="STRUCTURAL MAINTENANCE OF CHROMOSOMES PROTEIN 2"/>
    <property type="match status" value="1"/>
</dbReference>
<dbReference type="PANTHER" id="PTHR43941">
    <property type="entry name" value="STRUCTURAL MAINTENANCE OF CHROMOSOMES PROTEIN 2"/>
    <property type="match status" value="1"/>
</dbReference>
<keyword evidence="2" id="KW-0472">Membrane</keyword>
<organism evidence="4 5">
    <name type="scientific">Undibacterium terreum</name>
    <dbReference type="NCBI Taxonomy" id="1224302"/>
    <lineage>
        <taxon>Bacteria</taxon>
        <taxon>Pseudomonadati</taxon>
        <taxon>Pseudomonadota</taxon>
        <taxon>Betaproteobacteria</taxon>
        <taxon>Burkholderiales</taxon>
        <taxon>Oxalobacteraceae</taxon>
        <taxon>Undibacterium</taxon>
    </lineage>
</organism>
<evidence type="ECO:0000256" key="2">
    <source>
        <dbReference type="SAM" id="Phobius"/>
    </source>
</evidence>
<proteinExistence type="predicted"/>
<keyword evidence="2" id="KW-1133">Transmembrane helix</keyword>
<feature type="region of interest" description="Disordered" evidence="1">
    <location>
        <begin position="136"/>
        <end position="160"/>
    </location>
</feature>
<feature type="domain" description="TonB C-terminal" evidence="3">
    <location>
        <begin position="533"/>
        <end position="602"/>
    </location>
</feature>
<dbReference type="RefSeq" id="WP_188566447.1">
    <property type="nucleotide sequence ID" value="NZ_BMED01000002.1"/>
</dbReference>
<feature type="transmembrane region" description="Helical" evidence="2">
    <location>
        <begin position="21"/>
        <end position="42"/>
    </location>
</feature>
<dbReference type="GO" id="GO:0000785">
    <property type="term" value="C:chromatin"/>
    <property type="evidence" value="ECO:0007669"/>
    <property type="project" value="TreeGrafter"/>
</dbReference>
<feature type="region of interest" description="Disordered" evidence="1">
    <location>
        <begin position="229"/>
        <end position="290"/>
    </location>
</feature>
<keyword evidence="2" id="KW-0812">Transmembrane</keyword>
<dbReference type="AlphaFoldDB" id="A0A916ULJ3"/>
<feature type="region of interest" description="Disordered" evidence="1">
    <location>
        <begin position="204"/>
        <end position="223"/>
    </location>
</feature>
<dbReference type="EMBL" id="BMED01000002">
    <property type="protein sequence ID" value="GGC77629.1"/>
    <property type="molecule type" value="Genomic_DNA"/>
</dbReference>
<feature type="compositionally biased region" description="Low complexity" evidence="1">
    <location>
        <begin position="354"/>
        <end position="364"/>
    </location>
</feature>